<proteinExistence type="predicted"/>
<gene>
    <name evidence="2" type="ORF">ACFQ0F_02030</name>
</gene>
<accession>A0ABW3HEW8</accession>
<dbReference type="RefSeq" id="WP_379068546.1">
    <property type="nucleotide sequence ID" value="NZ_JBHTIT010000001.1"/>
</dbReference>
<evidence type="ECO:0000313" key="3">
    <source>
        <dbReference type="Proteomes" id="UP001597044"/>
    </source>
</evidence>
<feature type="domain" description="HTH cro/C1-type" evidence="1">
    <location>
        <begin position="9"/>
        <end position="69"/>
    </location>
</feature>
<dbReference type="Gene3D" id="1.10.260.40">
    <property type="entry name" value="lambda repressor-like DNA-binding domains"/>
    <property type="match status" value="1"/>
</dbReference>
<dbReference type="SUPFAM" id="SSF47413">
    <property type="entry name" value="lambda repressor-like DNA-binding domains"/>
    <property type="match status" value="1"/>
</dbReference>
<evidence type="ECO:0000259" key="1">
    <source>
        <dbReference type="Pfam" id="PF13443"/>
    </source>
</evidence>
<comment type="caution">
    <text evidence="2">The sequence shown here is derived from an EMBL/GenBank/DDBJ whole genome shotgun (WGS) entry which is preliminary data.</text>
</comment>
<dbReference type="InterPro" id="IPR001387">
    <property type="entry name" value="Cro/C1-type_HTH"/>
</dbReference>
<dbReference type="Pfam" id="PF13443">
    <property type="entry name" value="HTH_26"/>
    <property type="match status" value="1"/>
</dbReference>
<organism evidence="2 3">
    <name type="scientific">Paraperlucidibaca wandonensis</name>
    <dbReference type="NCBI Taxonomy" id="1268273"/>
    <lineage>
        <taxon>Bacteria</taxon>
        <taxon>Pseudomonadati</taxon>
        <taxon>Pseudomonadota</taxon>
        <taxon>Gammaproteobacteria</taxon>
        <taxon>Moraxellales</taxon>
        <taxon>Moraxellaceae</taxon>
        <taxon>Paraperlucidibaca</taxon>
    </lineage>
</organism>
<dbReference type="EMBL" id="JBHTIT010000001">
    <property type="protein sequence ID" value="MFD0949180.1"/>
    <property type="molecule type" value="Genomic_DNA"/>
</dbReference>
<keyword evidence="3" id="KW-1185">Reference proteome</keyword>
<dbReference type="Proteomes" id="UP001597044">
    <property type="component" value="Unassembled WGS sequence"/>
</dbReference>
<dbReference type="InterPro" id="IPR010982">
    <property type="entry name" value="Lambda_DNA-bd_dom_sf"/>
</dbReference>
<protein>
    <submittedName>
        <fullName evidence="2">Helix-turn-helix domain-containing protein</fullName>
    </submittedName>
</protein>
<name>A0ABW3HEW8_9GAMM</name>
<evidence type="ECO:0000313" key="2">
    <source>
        <dbReference type="EMBL" id="MFD0949180.1"/>
    </source>
</evidence>
<reference evidence="3" key="1">
    <citation type="journal article" date="2019" name="Int. J. Syst. Evol. Microbiol.">
        <title>The Global Catalogue of Microorganisms (GCM) 10K type strain sequencing project: providing services to taxonomists for standard genome sequencing and annotation.</title>
        <authorList>
            <consortium name="The Broad Institute Genomics Platform"/>
            <consortium name="The Broad Institute Genome Sequencing Center for Infectious Disease"/>
            <person name="Wu L."/>
            <person name="Ma J."/>
        </authorList>
    </citation>
    <scope>NUCLEOTIDE SEQUENCE [LARGE SCALE GENOMIC DNA]</scope>
    <source>
        <strain evidence="3">CCUG 63419</strain>
    </source>
</reference>
<sequence length="70" mass="8139">MGKGSITCRLNILLAEKRMTVAELHKITGVSRTLLYLMYRDDLQRIDIGSLAELCHFFDCKIEDIFIYNK</sequence>